<evidence type="ECO:0000256" key="6">
    <source>
        <dbReference type="ARBA" id="ARBA00023236"/>
    </source>
</evidence>
<evidence type="ECO:0000256" key="5">
    <source>
        <dbReference type="ARBA" id="ARBA00023204"/>
    </source>
</evidence>
<dbReference type="GO" id="GO:0009432">
    <property type="term" value="P:SOS response"/>
    <property type="evidence" value="ECO:0007669"/>
    <property type="project" value="UniProtKB-UniRule"/>
</dbReference>
<evidence type="ECO:0000256" key="2">
    <source>
        <dbReference type="ARBA" id="ARBA00022763"/>
    </source>
</evidence>
<keyword evidence="6 7" id="KW-0742">SOS response</keyword>
<dbReference type="Pfam" id="PF01541">
    <property type="entry name" value="GIY-YIG"/>
    <property type="match status" value="1"/>
</dbReference>
<dbReference type="GO" id="GO:0009381">
    <property type="term" value="F:excinuclease ABC activity"/>
    <property type="evidence" value="ECO:0007669"/>
    <property type="project" value="UniProtKB-UniRule"/>
</dbReference>
<feature type="domain" description="GIY-YIG" evidence="8">
    <location>
        <begin position="22"/>
        <end position="100"/>
    </location>
</feature>
<dbReference type="PANTHER" id="PTHR30562">
    <property type="entry name" value="UVRC/OXIDOREDUCTASE"/>
    <property type="match status" value="1"/>
</dbReference>
<dbReference type="SMART" id="SM00465">
    <property type="entry name" value="GIYc"/>
    <property type="match status" value="1"/>
</dbReference>
<dbReference type="STRING" id="28131.BWX40_01165"/>
<dbReference type="Gene3D" id="1.10.150.20">
    <property type="entry name" value="5' to 3' exonuclease, C-terminal subdomain"/>
    <property type="match status" value="1"/>
</dbReference>
<dbReference type="GO" id="GO:0005737">
    <property type="term" value="C:cytoplasm"/>
    <property type="evidence" value="ECO:0007669"/>
    <property type="project" value="UniProtKB-SubCell"/>
</dbReference>
<evidence type="ECO:0000313" key="11">
    <source>
        <dbReference type="Proteomes" id="UP000217431"/>
    </source>
</evidence>
<dbReference type="GO" id="GO:0003677">
    <property type="term" value="F:DNA binding"/>
    <property type="evidence" value="ECO:0007669"/>
    <property type="project" value="UniProtKB-UniRule"/>
</dbReference>
<dbReference type="AlphaFoldDB" id="A0A0S3UKD5"/>
<dbReference type="CDD" id="cd10434">
    <property type="entry name" value="GIY-YIG_UvrC_Cho"/>
    <property type="match status" value="1"/>
</dbReference>
<dbReference type="RefSeq" id="WP_096405688.1">
    <property type="nucleotide sequence ID" value="NZ_AP014597.1"/>
</dbReference>
<dbReference type="InterPro" id="IPR001162">
    <property type="entry name" value="UvrC_RNase_H_dom"/>
</dbReference>
<dbReference type="GO" id="GO:0006289">
    <property type="term" value="P:nucleotide-excision repair"/>
    <property type="evidence" value="ECO:0007669"/>
    <property type="project" value="UniProtKB-UniRule"/>
</dbReference>
<dbReference type="Gene3D" id="3.40.1440.10">
    <property type="entry name" value="GIY-YIG endonuclease"/>
    <property type="match status" value="1"/>
</dbReference>
<evidence type="ECO:0000256" key="3">
    <source>
        <dbReference type="ARBA" id="ARBA00022769"/>
    </source>
</evidence>
<dbReference type="SUPFAM" id="SSF47781">
    <property type="entry name" value="RuvA domain 2-like"/>
    <property type="match status" value="1"/>
</dbReference>
<name>A0A0S3UKD5_PREIN</name>
<comment type="subcellular location">
    <subcellularLocation>
        <location evidence="7">Cytoplasm</location>
    </subcellularLocation>
</comment>
<dbReference type="InterPro" id="IPR050066">
    <property type="entry name" value="UvrABC_protein_C"/>
</dbReference>
<keyword evidence="3 7" id="KW-0228">DNA excision</keyword>
<dbReference type="InterPro" id="IPR035901">
    <property type="entry name" value="GIY-YIG_endonuc_sf"/>
</dbReference>
<protein>
    <recommendedName>
        <fullName evidence="7">UvrABC system protein C</fullName>
        <shortName evidence="7">Protein UvrC</shortName>
    </recommendedName>
    <alternativeName>
        <fullName evidence="7">Excinuclease ABC subunit C</fullName>
    </alternativeName>
</protein>
<dbReference type="InterPro" id="IPR036876">
    <property type="entry name" value="UVR_dom_sf"/>
</dbReference>
<dbReference type="NCBIfam" id="TIGR00194">
    <property type="entry name" value="uvrC"/>
    <property type="match status" value="1"/>
</dbReference>
<dbReference type="PROSITE" id="PS50165">
    <property type="entry name" value="UVRC"/>
    <property type="match status" value="1"/>
</dbReference>
<evidence type="ECO:0000259" key="9">
    <source>
        <dbReference type="PROSITE" id="PS50165"/>
    </source>
</evidence>
<dbReference type="EMBL" id="AP014597">
    <property type="protein sequence ID" value="BAU17915.1"/>
    <property type="molecule type" value="Genomic_DNA"/>
</dbReference>
<sequence>MTKEENQKRLAYLKNIVSNLPNKPGTYQFYDKEHTIIYVGKAKNLKNRVSSYFHKETDRFKTKVLVSKIHDITYTVVNSEEDALLIENQLIKQYQPRYNVLLKDGKTYPSICITNEYFPRIFNTRTINKRYGSFYGPYSHISSMYAILEIVKKLYKPRTCRFPITKEGIEQKKYKPCLEYHLGNCGAPCIGKQSYEDYQQNMAQARQILKGNTREVQRLMKAKMEECAAKLRFEEAEVYKQRYIALENFAAKSEIVSYTIADVDVFSIVNDDSKKNAFINYLHVTNGAINQSFTFEYKRKLEETDAELLNEAIPEIRERFKSTAKEIIVPFELDFHIKDATFFIPQRGDKKHLLELSEMNAKQHKFDRLKQAEKLNPEQRQTRLMKELQDRLKLPKLPYQIECFDNSNISGTDAVAACVVYKGMKPSKKDYRKYNIKTVVGPDDYASMQEVVRRRYKRMIESETPLPDLIITDGGKGQMEVVRAVIEDELQLTIPIAGLAKDNRHRTNELLYGFPPQTIGIPTNSELFKVLTQIQDEVHRFAISFHRDKRSKHQLHSELDDIKGIGSKSKEQLLQHFKTVKKIKESDIQELTEIIGSTRATLLYNYFHLNP</sequence>
<evidence type="ECO:0000256" key="1">
    <source>
        <dbReference type="ARBA" id="ARBA00022490"/>
    </source>
</evidence>
<dbReference type="InterPro" id="IPR004791">
    <property type="entry name" value="UvrC"/>
</dbReference>
<dbReference type="GO" id="GO:0009380">
    <property type="term" value="C:excinuclease repair complex"/>
    <property type="evidence" value="ECO:0007669"/>
    <property type="project" value="InterPro"/>
</dbReference>
<accession>A0A0S3UKD5</accession>
<feature type="domain" description="UvrC family homology region profile" evidence="9">
    <location>
        <begin position="277"/>
        <end position="486"/>
    </location>
</feature>
<dbReference type="SUPFAM" id="SSF46600">
    <property type="entry name" value="C-terminal UvrC-binding domain of UvrB"/>
    <property type="match status" value="1"/>
</dbReference>
<evidence type="ECO:0000256" key="7">
    <source>
        <dbReference type="HAMAP-Rule" id="MF_00203"/>
    </source>
</evidence>
<comment type="similarity">
    <text evidence="7">Belongs to the UvrC family.</text>
</comment>
<dbReference type="Proteomes" id="UP000217431">
    <property type="component" value="Chromosome I"/>
</dbReference>
<dbReference type="HAMAP" id="MF_00203">
    <property type="entry name" value="UvrC"/>
    <property type="match status" value="1"/>
</dbReference>
<evidence type="ECO:0000256" key="4">
    <source>
        <dbReference type="ARBA" id="ARBA00022881"/>
    </source>
</evidence>
<evidence type="ECO:0000259" key="8">
    <source>
        <dbReference type="PROSITE" id="PS50164"/>
    </source>
</evidence>
<dbReference type="Gene3D" id="3.30.420.340">
    <property type="entry name" value="UvrC, RNAse H endonuclease domain"/>
    <property type="match status" value="1"/>
</dbReference>
<dbReference type="InterPro" id="IPR038476">
    <property type="entry name" value="UvrC_RNase_H_dom_sf"/>
</dbReference>
<dbReference type="Pfam" id="PF08459">
    <property type="entry name" value="UvrC_RNaseH_dom"/>
    <property type="match status" value="1"/>
</dbReference>
<dbReference type="Pfam" id="PF14520">
    <property type="entry name" value="HHH_5"/>
    <property type="match status" value="1"/>
</dbReference>
<reference evidence="10 11" key="1">
    <citation type="journal article" date="2016" name="DNA Res.">
        <title>The complete genome sequencing of Prevotella intermedia strain OMA14 and a subsequent fine-scale, intra-species genomic comparison reveal an unusual amplification of conjugative and mobile transposons and identify a novel Prevotella-lineage-specific repeat.</title>
        <authorList>
            <person name="Naito M."/>
            <person name="Ogura Y."/>
            <person name="Itoh T."/>
            <person name="Shoji M."/>
            <person name="Okamoto M."/>
            <person name="Hayashi T."/>
            <person name="Nakayama K."/>
        </authorList>
    </citation>
    <scope>NUCLEOTIDE SEQUENCE [LARGE SCALE GENOMIC DNA]</scope>
    <source>
        <strain evidence="10 11">OMA14</strain>
    </source>
</reference>
<keyword evidence="2 7" id="KW-0227">DNA damage</keyword>
<comment type="subunit">
    <text evidence="7">Interacts with UvrB in an incision complex.</text>
</comment>
<dbReference type="Pfam" id="PF22920">
    <property type="entry name" value="UvrC_RNaseH"/>
    <property type="match status" value="1"/>
</dbReference>
<dbReference type="InterPro" id="IPR010994">
    <property type="entry name" value="RuvA_2-like"/>
</dbReference>
<organism evidence="10 11">
    <name type="scientific">Prevotella intermedia</name>
    <dbReference type="NCBI Taxonomy" id="28131"/>
    <lineage>
        <taxon>Bacteria</taxon>
        <taxon>Pseudomonadati</taxon>
        <taxon>Bacteroidota</taxon>
        <taxon>Bacteroidia</taxon>
        <taxon>Bacteroidales</taxon>
        <taxon>Prevotellaceae</taxon>
        <taxon>Prevotella</taxon>
    </lineage>
</organism>
<proteinExistence type="inferred from homology"/>
<dbReference type="SUPFAM" id="SSF82771">
    <property type="entry name" value="GIY-YIG endonuclease"/>
    <property type="match status" value="1"/>
</dbReference>
<evidence type="ECO:0000313" key="10">
    <source>
        <dbReference type="EMBL" id="BAU17915.1"/>
    </source>
</evidence>
<dbReference type="PROSITE" id="PS50164">
    <property type="entry name" value="GIY_YIG"/>
    <property type="match status" value="1"/>
</dbReference>
<dbReference type="InterPro" id="IPR000305">
    <property type="entry name" value="GIY-YIG_endonuc"/>
</dbReference>
<dbReference type="FunFam" id="3.30.420.340:FF:000002">
    <property type="entry name" value="UvrABC system protein C"/>
    <property type="match status" value="1"/>
</dbReference>
<dbReference type="InterPro" id="IPR047296">
    <property type="entry name" value="GIY-YIG_UvrC_Cho"/>
</dbReference>
<dbReference type="PANTHER" id="PTHR30562:SF1">
    <property type="entry name" value="UVRABC SYSTEM PROTEIN C"/>
    <property type="match status" value="1"/>
</dbReference>
<keyword evidence="4 7" id="KW-0267">Excision nuclease</keyword>
<gene>
    <name evidence="7" type="primary">uvrC</name>
    <name evidence="10" type="ORF">PIOMA14_I_1407</name>
</gene>
<keyword evidence="1 7" id="KW-0963">Cytoplasm</keyword>
<comment type="function">
    <text evidence="7">The UvrABC repair system catalyzes the recognition and processing of DNA lesions. UvrC both incises the 5' and 3' sides of the lesion. The N-terminal half is responsible for the 3' incision and the C-terminal half is responsible for the 5' incision.</text>
</comment>
<keyword evidence="5 7" id="KW-0234">DNA repair</keyword>
<dbReference type="FunFam" id="3.40.1440.10:FF:000001">
    <property type="entry name" value="UvrABC system protein C"/>
    <property type="match status" value="1"/>
</dbReference>